<evidence type="ECO:0000256" key="2">
    <source>
        <dbReference type="ARBA" id="ARBA00022989"/>
    </source>
</evidence>
<feature type="transmembrane region" description="Helical" evidence="4">
    <location>
        <begin position="12"/>
        <end position="33"/>
    </location>
</feature>
<feature type="domain" description="Major facilitator superfamily (MFS) profile" evidence="5">
    <location>
        <begin position="15"/>
        <end position="423"/>
    </location>
</feature>
<dbReference type="PANTHER" id="PTHR11360:SF290">
    <property type="entry name" value="MONOCARBOXYLATE MFS PERMEASE"/>
    <property type="match status" value="1"/>
</dbReference>
<feature type="transmembrane region" description="Helical" evidence="4">
    <location>
        <begin position="400"/>
        <end position="419"/>
    </location>
</feature>
<dbReference type="GO" id="GO:0022857">
    <property type="term" value="F:transmembrane transporter activity"/>
    <property type="evidence" value="ECO:0007669"/>
    <property type="project" value="InterPro"/>
</dbReference>
<feature type="transmembrane region" description="Helical" evidence="4">
    <location>
        <begin position="333"/>
        <end position="353"/>
    </location>
</feature>
<feature type="transmembrane region" description="Helical" evidence="4">
    <location>
        <begin position="365"/>
        <end position="388"/>
    </location>
</feature>
<evidence type="ECO:0000259" key="5">
    <source>
        <dbReference type="PROSITE" id="PS50850"/>
    </source>
</evidence>
<dbReference type="InterPro" id="IPR020846">
    <property type="entry name" value="MFS_dom"/>
</dbReference>
<proteinExistence type="predicted"/>
<dbReference type="InterPro" id="IPR036259">
    <property type="entry name" value="MFS_trans_sf"/>
</dbReference>
<reference evidence="6 7" key="1">
    <citation type="submission" date="2019-05" db="EMBL/GenBank/DDBJ databases">
        <authorList>
            <consortium name="Science for Life Laboratories"/>
        </authorList>
    </citation>
    <scope>NUCLEOTIDE SEQUENCE [LARGE SCALE GENOMIC DNA]</scope>
    <source>
        <strain evidence="6">Soil9</strain>
    </source>
</reference>
<feature type="transmembrane region" description="Helical" evidence="4">
    <location>
        <begin position="142"/>
        <end position="163"/>
    </location>
</feature>
<dbReference type="EMBL" id="LR593886">
    <property type="protein sequence ID" value="VTR98292.1"/>
    <property type="molecule type" value="Genomic_DNA"/>
</dbReference>
<dbReference type="PANTHER" id="PTHR11360">
    <property type="entry name" value="MONOCARBOXYLATE TRANSPORTER"/>
    <property type="match status" value="1"/>
</dbReference>
<dbReference type="AlphaFoldDB" id="A0A6P2DCZ4"/>
<feature type="transmembrane region" description="Helical" evidence="4">
    <location>
        <begin position="53"/>
        <end position="78"/>
    </location>
</feature>
<feature type="transmembrane region" description="Helical" evidence="4">
    <location>
        <begin position="110"/>
        <end position="130"/>
    </location>
</feature>
<feature type="transmembrane region" description="Helical" evidence="4">
    <location>
        <begin position="242"/>
        <end position="266"/>
    </location>
</feature>
<dbReference type="Gene3D" id="1.20.1250.20">
    <property type="entry name" value="MFS general substrate transporter like domains"/>
    <property type="match status" value="2"/>
</dbReference>
<keyword evidence="7" id="KW-1185">Reference proteome</keyword>
<keyword evidence="1 4" id="KW-0812">Transmembrane</keyword>
<dbReference type="SUPFAM" id="SSF103473">
    <property type="entry name" value="MFS general substrate transporter"/>
    <property type="match status" value="1"/>
</dbReference>
<evidence type="ECO:0000313" key="6">
    <source>
        <dbReference type="EMBL" id="VTR98292.1"/>
    </source>
</evidence>
<dbReference type="CDD" id="cd17355">
    <property type="entry name" value="MFS_YcxA_like"/>
    <property type="match status" value="1"/>
</dbReference>
<feature type="transmembrane region" description="Helical" evidence="4">
    <location>
        <begin position="278"/>
        <end position="299"/>
    </location>
</feature>
<feature type="transmembrane region" description="Helical" evidence="4">
    <location>
        <begin position="308"/>
        <end position="327"/>
    </location>
</feature>
<feature type="transmembrane region" description="Helical" evidence="4">
    <location>
        <begin position="175"/>
        <end position="194"/>
    </location>
</feature>
<evidence type="ECO:0000256" key="1">
    <source>
        <dbReference type="ARBA" id="ARBA00022692"/>
    </source>
</evidence>
<dbReference type="InterPro" id="IPR011701">
    <property type="entry name" value="MFS"/>
</dbReference>
<sequence>MTAPEPSTRRGLPHYAWIVAGVTFLVMLTTAGVRSTPGVLIVPLETEFGWDRATISTAIAVNLALYGVVGPFAAAIMARLGIRRTVTISLTLLAAGVASTAAMSESWHMVLLWGIVVGGGTGMSALVLGATIVNRWFVERRGLVLGVLTASSATGQLVFLPLLATLVRDHGWRSAVFLVAGALVFVVPFVVLFLRERPTDLGLRPYGAKDGDAVPTTGAATVVNPFTAALVALRDGMRSRDFWLLAGSFFICGASTNGLIGTHLIPACADQGIPEVRAAAFLAMIGIFDIVGTTIAGWLSDRWDNRKLLAWFYGLRGLSLVYLPFAFGDGGWGLTAFALFYGLDWVATVPPTVRLTADAFGRERAGIMFGWVVAAHQLGAAFATFGAGSMRTWFGDYEKAFLTSGALCLFATAIVLQIGRTRTRPGAPTDPQAILSGEKVT</sequence>
<evidence type="ECO:0000313" key="7">
    <source>
        <dbReference type="Proteomes" id="UP000464178"/>
    </source>
</evidence>
<gene>
    <name evidence="6" type="ORF">SOIL9_03230</name>
</gene>
<keyword evidence="2 4" id="KW-1133">Transmembrane helix</keyword>
<organism evidence="6 7">
    <name type="scientific">Gemmata massiliana</name>
    <dbReference type="NCBI Taxonomy" id="1210884"/>
    <lineage>
        <taxon>Bacteria</taxon>
        <taxon>Pseudomonadati</taxon>
        <taxon>Planctomycetota</taxon>
        <taxon>Planctomycetia</taxon>
        <taxon>Gemmatales</taxon>
        <taxon>Gemmataceae</taxon>
        <taxon>Gemmata</taxon>
    </lineage>
</organism>
<evidence type="ECO:0000256" key="4">
    <source>
        <dbReference type="SAM" id="Phobius"/>
    </source>
</evidence>
<feature type="transmembrane region" description="Helical" evidence="4">
    <location>
        <begin position="85"/>
        <end position="104"/>
    </location>
</feature>
<dbReference type="InterPro" id="IPR050327">
    <property type="entry name" value="Proton-linked_MCT"/>
</dbReference>
<name>A0A6P2DCZ4_9BACT</name>
<dbReference type="KEGG" id="gms:SOIL9_03230"/>
<protein>
    <recommendedName>
        <fullName evidence="5">Major facilitator superfamily (MFS) profile domain-containing protein</fullName>
    </recommendedName>
</protein>
<dbReference type="Proteomes" id="UP000464178">
    <property type="component" value="Chromosome"/>
</dbReference>
<evidence type="ECO:0000256" key="3">
    <source>
        <dbReference type="ARBA" id="ARBA00023136"/>
    </source>
</evidence>
<dbReference type="Pfam" id="PF07690">
    <property type="entry name" value="MFS_1"/>
    <property type="match status" value="1"/>
</dbReference>
<dbReference type="PROSITE" id="PS50850">
    <property type="entry name" value="MFS"/>
    <property type="match status" value="1"/>
</dbReference>
<accession>A0A6P2DCZ4</accession>
<keyword evidence="3 4" id="KW-0472">Membrane</keyword>